<feature type="transmembrane region" description="Helical" evidence="2">
    <location>
        <begin position="116"/>
        <end position="138"/>
    </location>
</feature>
<feature type="compositionally biased region" description="Polar residues" evidence="1">
    <location>
        <begin position="16"/>
        <end position="25"/>
    </location>
</feature>
<evidence type="ECO:0000313" key="4">
    <source>
        <dbReference type="EMBL" id="KAI7753189.1"/>
    </source>
</evidence>
<evidence type="ECO:0000259" key="3">
    <source>
        <dbReference type="Pfam" id="PF02887"/>
    </source>
</evidence>
<proteinExistence type="predicted"/>
<evidence type="ECO:0000313" key="5">
    <source>
        <dbReference type="Proteomes" id="UP001206925"/>
    </source>
</evidence>
<name>A0AAD5GU07_AMBAR</name>
<dbReference type="InterPro" id="IPR036918">
    <property type="entry name" value="Pyrv_Knase_C_sf"/>
</dbReference>
<reference evidence="4" key="1">
    <citation type="submission" date="2022-06" db="EMBL/GenBank/DDBJ databases">
        <title>Uncovering the hologenomic basis of an extraordinary plant invasion.</title>
        <authorList>
            <person name="Bieker V.C."/>
            <person name="Martin M.D."/>
            <person name="Gilbert T."/>
            <person name="Hodgins K."/>
            <person name="Battlay P."/>
            <person name="Petersen B."/>
            <person name="Wilson J."/>
        </authorList>
    </citation>
    <scope>NUCLEOTIDE SEQUENCE</scope>
    <source>
        <strain evidence="4">AA19_3_7</strain>
        <tissue evidence="4">Leaf</tissue>
    </source>
</reference>
<feature type="domain" description="Pyruvate kinase C-terminal" evidence="3">
    <location>
        <begin position="163"/>
        <end position="219"/>
    </location>
</feature>
<feature type="transmembrane region" description="Helical" evidence="2">
    <location>
        <begin position="165"/>
        <end position="187"/>
    </location>
</feature>
<evidence type="ECO:0000256" key="2">
    <source>
        <dbReference type="SAM" id="Phobius"/>
    </source>
</evidence>
<keyword evidence="2" id="KW-0812">Transmembrane</keyword>
<accession>A0AAD5GU07</accession>
<keyword evidence="2" id="KW-0472">Membrane</keyword>
<dbReference type="Pfam" id="PF02887">
    <property type="entry name" value="PK_C"/>
    <property type="match status" value="1"/>
</dbReference>
<keyword evidence="5" id="KW-1185">Reference proteome</keyword>
<organism evidence="4 5">
    <name type="scientific">Ambrosia artemisiifolia</name>
    <name type="common">Common ragweed</name>
    <dbReference type="NCBI Taxonomy" id="4212"/>
    <lineage>
        <taxon>Eukaryota</taxon>
        <taxon>Viridiplantae</taxon>
        <taxon>Streptophyta</taxon>
        <taxon>Embryophyta</taxon>
        <taxon>Tracheophyta</taxon>
        <taxon>Spermatophyta</taxon>
        <taxon>Magnoliopsida</taxon>
        <taxon>eudicotyledons</taxon>
        <taxon>Gunneridae</taxon>
        <taxon>Pentapetalae</taxon>
        <taxon>asterids</taxon>
        <taxon>campanulids</taxon>
        <taxon>Asterales</taxon>
        <taxon>Asteraceae</taxon>
        <taxon>Asteroideae</taxon>
        <taxon>Heliantheae alliance</taxon>
        <taxon>Heliantheae</taxon>
        <taxon>Ambrosia</taxon>
    </lineage>
</organism>
<dbReference type="Gene3D" id="3.40.1380.20">
    <property type="entry name" value="Pyruvate kinase, C-terminal domain"/>
    <property type="match status" value="1"/>
</dbReference>
<dbReference type="InterPro" id="IPR015795">
    <property type="entry name" value="Pyrv_Knase_C"/>
</dbReference>
<protein>
    <recommendedName>
        <fullName evidence="3">Pyruvate kinase C-terminal domain-containing protein</fullName>
    </recommendedName>
</protein>
<keyword evidence="2" id="KW-1133">Transmembrane helix</keyword>
<feature type="non-terminal residue" evidence="4">
    <location>
        <position position="1"/>
    </location>
</feature>
<dbReference type="Proteomes" id="UP001206925">
    <property type="component" value="Unassembled WGS sequence"/>
</dbReference>
<dbReference type="EMBL" id="JAMZMK010005514">
    <property type="protein sequence ID" value="KAI7753189.1"/>
    <property type="molecule type" value="Genomic_DNA"/>
</dbReference>
<dbReference type="SUPFAM" id="SSF52935">
    <property type="entry name" value="PK C-terminal domain-like"/>
    <property type="match status" value="1"/>
</dbReference>
<evidence type="ECO:0000256" key="1">
    <source>
        <dbReference type="SAM" id="MobiDB-lite"/>
    </source>
</evidence>
<comment type="caution">
    <text evidence="4">The sequence shown here is derived from an EMBL/GenBank/DDBJ whole genome shotgun (WGS) entry which is preliminary data.</text>
</comment>
<gene>
    <name evidence="4" type="ORF">M8C21_030924</name>
</gene>
<dbReference type="AlphaFoldDB" id="A0AAD5GU07"/>
<feature type="region of interest" description="Disordered" evidence="1">
    <location>
        <begin position="1"/>
        <end position="45"/>
    </location>
</feature>
<sequence>VEDTDFSLFDGERSDASSSLVGSTAKQRDSALPTQNDFHTSRPKNTMVEAPIESRVVDGDKCSDTTVDTLEQEVLIDSGSESSQRMACVHIILNRSSIWCVAVTYYGVILLRKDDLALSAIVGSVSNVLLTFTLMQILNQERPVAKAEKKTVKYVGEPVTHLESIVSSMVCAAILVKSSVIICVTFGRAARLIAKYRPTMPVISVTIPRIKTIQLRWRFSGAIEIAEFRFELSSLYGSSTTLIQLKCEFTWIS</sequence>